<name>A0A3P7RI33_DIBLA</name>
<feature type="region of interest" description="Disordered" evidence="1">
    <location>
        <begin position="55"/>
        <end position="83"/>
    </location>
</feature>
<dbReference type="AlphaFoldDB" id="A0A3P7RI33"/>
<organism evidence="2 3">
    <name type="scientific">Dibothriocephalus latus</name>
    <name type="common">Fish tapeworm</name>
    <name type="synonym">Diphyllobothrium latum</name>
    <dbReference type="NCBI Taxonomy" id="60516"/>
    <lineage>
        <taxon>Eukaryota</taxon>
        <taxon>Metazoa</taxon>
        <taxon>Spiralia</taxon>
        <taxon>Lophotrochozoa</taxon>
        <taxon>Platyhelminthes</taxon>
        <taxon>Cestoda</taxon>
        <taxon>Eucestoda</taxon>
        <taxon>Diphyllobothriidea</taxon>
        <taxon>Diphyllobothriidae</taxon>
        <taxon>Dibothriocephalus</taxon>
    </lineage>
</organism>
<evidence type="ECO:0000256" key="1">
    <source>
        <dbReference type="SAM" id="MobiDB-lite"/>
    </source>
</evidence>
<dbReference type="OrthoDB" id="6151507at2759"/>
<accession>A0A3P7RI33</accession>
<dbReference type="Proteomes" id="UP000281553">
    <property type="component" value="Unassembled WGS sequence"/>
</dbReference>
<evidence type="ECO:0000313" key="2">
    <source>
        <dbReference type="EMBL" id="VDN43052.1"/>
    </source>
</evidence>
<sequence>MVNGEQFPPPTSSSPSPDATASAAVASLLLRQARKPLQSLVVKNTLLESLRWQQSGGGGLLEPKRSATDKDADAQDLPDGPLDLRHPLRNIYTPQVSLAGEPVRQRCKFSLPFYSLSRGLCCIFWLIGYALDVCRKVFS</sequence>
<proteinExistence type="predicted"/>
<reference evidence="2 3" key="1">
    <citation type="submission" date="2018-11" db="EMBL/GenBank/DDBJ databases">
        <authorList>
            <consortium name="Pathogen Informatics"/>
        </authorList>
    </citation>
    <scope>NUCLEOTIDE SEQUENCE [LARGE SCALE GENOMIC DNA]</scope>
</reference>
<feature type="compositionally biased region" description="Basic and acidic residues" evidence="1">
    <location>
        <begin position="62"/>
        <end position="73"/>
    </location>
</feature>
<evidence type="ECO:0000313" key="3">
    <source>
        <dbReference type="Proteomes" id="UP000281553"/>
    </source>
</evidence>
<gene>
    <name evidence="2" type="ORF">DILT_LOCUS18980</name>
</gene>
<dbReference type="EMBL" id="UYRU01106541">
    <property type="protein sequence ID" value="VDN43052.1"/>
    <property type="molecule type" value="Genomic_DNA"/>
</dbReference>
<keyword evidence="3" id="KW-1185">Reference proteome</keyword>
<protein>
    <submittedName>
        <fullName evidence="2">Uncharacterized protein</fullName>
    </submittedName>
</protein>
<feature type="region of interest" description="Disordered" evidence="1">
    <location>
        <begin position="1"/>
        <end position="21"/>
    </location>
</feature>